<sequence>MHDEIRRPTRFWARECVDCEALLPPPEAGRPKLWAEGPGAVVSRTRGPRAARGEVRQRLLTAARARFWQHDYSAVTMRQIAGDAGVDAALINYYFGGKANLFRESMSLPEDPVQLVLDLFKGDRTTLGYRALMTAMEIWELGGMSTTVKVLIRSLLGSDQTLSDYRDWVDSAIVTPAASLLGGRSAKYRVEAGLAHIVGLMLVRYMSEAEPIASMPREELARLQAPIVQALFTGQYGPSTGPFGG</sequence>
<evidence type="ECO:0000313" key="5">
    <source>
        <dbReference type="Proteomes" id="UP000270021"/>
    </source>
</evidence>
<dbReference type="PANTHER" id="PTHR30055">
    <property type="entry name" value="HTH-TYPE TRANSCRIPTIONAL REGULATOR RUTR"/>
    <property type="match status" value="1"/>
</dbReference>
<feature type="domain" description="HTH tetR-type" evidence="3">
    <location>
        <begin position="53"/>
        <end position="113"/>
    </location>
</feature>
<dbReference type="Proteomes" id="UP000270021">
    <property type="component" value="Chromosome"/>
</dbReference>
<name>A0A3S8Z825_9ACTO</name>
<dbReference type="GO" id="GO:0000976">
    <property type="term" value="F:transcription cis-regulatory region binding"/>
    <property type="evidence" value="ECO:0007669"/>
    <property type="project" value="TreeGrafter"/>
</dbReference>
<dbReference type="AlphaFoldDB" id="A0A3S8Z825"/>
<dbReference type="InterPro" id="IPR041678">
    <property type="entry name" value="TetR_C_16"/>
</dbReference>
<dbReference type="PROSITE" id="PS50977">
    <property type="entry name" value="HTH_TETR_2"/>
    <property type="match status" value="1"/>
</dbReference>
<evidence type="ECO:0000256" key="1">
    <source>
        <dbReference type="ARBA" id="ARBA00023125"/>
    </source>
</evidence>
<dbReference type="Pfam" id="PF17920">
    <property type="entry name" value="TetR_C_16"/>
    <property type="match status" value="1"/>
</dbReference>
<dbReference type="PANTHER" id="PTHR30055:SF235">
    <property type="entry name" value="TRANSCRIPTIONAL REGULATORY PROTEIN"/>
    <property type="match status" value="1"/>
</dbReference>
<dbReference type="OrthoDB" id="3210235at2"/>
<gene>
    <name evidence="4" type="ORF">EJO69_04800</name>
</gene>
<dbReference type="Gene3D" id="1.10.357.10">
    <property type="entry name" value="Tetracycline Repressor, domain 2"/>
    <property type="match status" value="1"/>
</dbReference>
<accession>A0A3S8Z825</accession>
<dbReference type="KEGG" id="fsl:EJO69_04800"/>
<evidence type="ECO:0000259" key="3">
    <source>
        <dbReference type="PROSITE" id="PS50977"/>
    </source>
</evidence>
<keyword evidence="5" id="KW-1185">Reference proteome</keyword>
<evidence type="ECO:0000313" key="4">
    <source>
        <dbReference type="EMBL" id="AZN29701.1"/>
    </source>
</evidence>
<dbReference type="InterPro" id="IPR009057">
    <property type="entry name" value="Homeodomain-like_sf"/>
</dbReference>
<feature type="DNA-binding region" description="H-T-H motif" evidence="2">
    <location>
        <begin position="76"/>
        <end position="95"/>
    </location>
</feature>
<reference evidence="4 5" key="1">
    <citation type="submission" date="2018-12" db="EMBL/GenBank/DDBJ databases">
        <title>Complete genome sequence of Flaviflexus salsibiostraticola KCTC 33148.</title>
        <authorList>
            <person name="Bae J.-W."/>
        </authorList>
    </citation>
    <scope>NUCLEOTIDE SEQUENCE [LARGE SCALE GENOMIC DNA]</scope>
    <source>
        <strain evidence="4 5">KCTC 33148</strain>
    </source>
</reference>
<dbReference type="InterPro" id="IPR050109">
    <property type="entry name" value="HTH-type_TetR-like_transc_reg"/>
</dbReference>
<keyword evidence="1 2" id="KW-0238">DNA-binding</keyword>
<dbReference type="GO" id="GO:0003700">
    <property type="term" value="F:DNA-binding transcription factor activity"/>
    <property type="evidence" value="ECO:0007669"/>
    <property type="project" value="TreeGrafter"/>
</dbReference>
<evidence type="ECO:0000256" key="2">
    <source>
        <dbReference type="PROSITE-ProRule" id="PRU00335"/>
    </source>
</evidence>
<dbReference type="Gene3D" id="1.10.10.60">
    <property type="entry name" value="Homeodomain-like"/>
    <property type="match status" value="1"/>
</dbReference>
<dbReference type="SUPFAM" id="SSF48498">
    <property type="entry name" value="Tetracyclin repressor-like, C-terminal domain"/>
    <property type="match status" value="1"/>
</dbReference>
<dbReference type="InterPro" id="IPR036271">
    <property type="entry name" value="Tet_transcr_reg_TetR-rel_C_sf"/>
</dbReference>
<dbReference type="InterPro" id="IPR001647">
    <property type="entry name" value="HTH_TetR"/>
</dbReference>
<dbReference type="SUPFAM" id="SSF46689">
    <property type="entry name" value="Homeodomain-like"/>
    <property type="match status" value="1"/>
</dbReference>
<dbReference type="EMBL" id="CP034438">
    <property type="protein sequence ID" value="AZN29701.1"/>
    <property type="molecule type" value="Genomic_DNA"/>
</dbReference>
<organism evidence="4 5">
    <name type="scientific">Flaviflexus salsibiostraticola</name>
    <dbReference type="NCBI Taxonomy" id="1282737"/>
    <lineage>
        <taxon>Bacteria</taxon>
        <taxon>Bacillati</taxon>
        <taxon>Actinomycetota</taxon>
        <taxon>Actinomycetes</taxon>
        <taxon>Actinomycetales</taxon>
        <taxon>Actinomycetaceae</taxon>
        <taxon>Flaviflexus</taxon>
    </lineage>
</organism>
<protein>
    <submittedName>
        <fullName evidence="4">TetR/AcrR family transcriptional regulator</fullName>
    </submittedName>
</protein>
<dbReference type="Pfam" id="PF00440">
    <property type="entry name" value="TetR_N"/>
    <property type="match status" value="1"/>
</dbReference>
<proteinExistence type="predicted"/>